<keyword evidence="2" id="KW-1185">Reference proteome</keyword>
<proteinExistence type="predicted"/>
<sequence length="395" mass="43137">MISAVDLELVAKHSGGRAAFESNEATLLGLPLANQTAVLQRLRALDKYLGMPAPTSADAAALAADLGMSERNFYRLIRKFREHGPVAGLAPNFRVRQRSSAAADGLGKVAEMTLERIFETEGDARWKTVVSEVLEACKAANVEPPSTAAIRRRLLALRAEGRLRDAGERIFGGHWLLDQTAITLTTESVQGLEYVVVTLLIDRQTKLIGGVGLLRRGNPLSGVLAALVDAWSRVPEFAGASLTVATRLRDFHWVDPEDVKISGFMLDYGVTARSGRGPRRHGENIFRMIGNRLGPYTLLIRSTANPQIVDEQLATAPLPFAKAEEVVRHAVGKWNEGILQQMKIGRSRAARRERLIEILRSMTNLFLPALDASSAAILKNAERNVTNEADLPGAR</sequence>
<name>A0ABZ2G2N3_9SPHN</name>
<evidence type="ECO:0000313" key="1">
    <source>
        <dbReference type="EMBL" id="WWM70387.1"/>
    </source>
</evidence>
<dbReference type="Proteomes" id="UP001382935">
    <property type="component" value="Chromosome"/>
</dbReference>
<protein>
    <recommendedName>
        <fullName evidence="3">Helix-turn-helix domain-containing protein</fullName>
    </recommendedName>
</protein>
<reference evidence="1 2" key="1">
    <citation type="submission" date="2024-02" db="EMBL/GenBank/DDBJ databases">
        <title>Full genome sequence of Sphingomonas kaistensis.</title>
        <authorList>
            <person name="Poletto B.L."/>
            <person name="Silva G."/>
            <person name="Galante D."/>
            <person name="Campos K.R."/>
            <person name="Santos M.B.N."/>
            <person name="Sacchi C.T."/>
        </authorList>
    </citation>
    <scope>NUCLEOTIDE SEQUENCE [LARGE SCALE GENOMIC DNA]</scope>
    <source>
        <strain evidence="1 2">MA4R</strain>
    </source>
</reference>
<evidence type="ECO:0008006" key="3">
    <source>
        <dbReference type="Google" id="ProtNLM"/>
    </source>
</evidence>
<accession>A0ABZ2G2N3</accession>
<organism evidence="1 2">
    <name type="scientific">Sphingomonas kaistensis</name>
    <dbReference type="NCBI Taxonomy" id="298708"/>
    <lineage>
        <taxon>Bacteria</taxon>
        <taxon>Pseudomonadati</taxon>
        <taxon>Pseudomonadota</taxon>
        <taxon>Alphaproteobacteria</taxon>
        <taxon>Sphingomonadales</taxon>
        <taxon>Sphingomonadaceae</taxon>
        <taxon>Sphingomonas</taxon>
    </lineage>
</organism>
<evidence type="ECO:0000313" key="2">
    <source>
        <dbReference type="Proteomes" id="UP001382935"/>
    </source>
</evidence>
<dbReference type="EMBL" id="CP145607">
    <property type="protein sequence ID" value="WWM70387.1"/>
    <property type="molecule type" value="Genomic_DNA"/>
</dbReference>
<dbReference type="RefSeq" id="WP_338503110.1">
    <property type="nucleotide sequence ID" value="NZ_CP145607.1"/>
</dbReference>
<gene>
    <name evidence="1" type="ORF">V6R86_06790</name>
</gene>